<organism evidence="2">
    <name type="scientific">Eremomyces bilateralis CBS 781.70</name>
    <dbReference type="NCBI Taxonomy" id="1392243"/>
    <lineage>
        <taxon>Eukaryota</taxon>
        <taxon>Fungi</taxon>
        <taxon>Dikarya</taxon>
        <taxon>Ascomycota</taxon>
        <taxon>Pezizomycotina</taxon>
        <taxon>Dothideomycetes</taxon>
        <taxon>Dothideomycetes incertae sedis</taxon>
        <taxon>Eremomycetales</taxon>
        <taxon>Eremomycetaceae</taxon>
        <taxon>Eremomyces</taxon>
    </lineage>
</organism>
<reference evidence="4" key="3">
    <citation type="submission" date="2025-04" db="UniProtKB">
        <authorList>
            <consortium name="RefSeq"/>
        </authorList>
    </citation>
    <scope>IDENTIFICATION</scope>
    <source>
        <strain evidence="4">CBS 781.70</strain>
    </source>
</reference>
<feature type="region of interest" description="Disordered" evidence="1">
    <location>
        <begin position="84"/>
        <end position="110"/>
    </location>
</feature>
<evidence type="ECO:0000256" key="1">
    <source>
        <dbReference type="SAM" id="MobiDB-lite"/>
    </source>
</evidence>
<name>A0A6G1G9A2_9PEZI</name>
<reference evidence="4" key="2">
    <citation type="submission" date="2020-04" db="EMBL/GenBank/DDBJ databases">
        <authorList>
            <consortium name="NCBI Genome Project"/>
        </authorList>
    </citation>
    <scope>NUCLEOTIDE SEQUENCE</scope>
    <source>
        <strain evidence="4">CBS 781.70</strain>
    </source>
</reference>
<evidence type="ECO:0000313" key="4">
    <source>
        <dbReference type="RefSeq" id="XP_033536288.1"/>
    </source>
</evidence>
<sequence length="110" mass="12418">MPGRFNTTKECKSLALESTVLRDEDIQAAHVKPSIVDTQNDRDSDEERLQAEIDADLGGIQKAVQRLKERALEISRDVGGPVYDLEGQGRKTDRTDDKVLRNQAKLDRLR</sequence>
<evidence type="ECO:0000313" key="3">
    <source>
        <dbReference type="Proteomes" id="UP000504638"/>
    </source>
</evidence>
<reference evidence="2 4" key="1">
    <citation type="submission" date="2020-01" db="EMBL/GenBank/DDBJ databases">
        <authorList>
            <consortium name="DOE Joint Genome Institute"/>
            <person name="Haridas S."/>
            <person name="Albert R."/>
            <person name="Binder M."/>
            <person name="Bloem J."/>
            <person name="Labutti K."/>
            <person name="Salamov A."/>
            <person name="Andreopoulos B."/>
            <person name="Baker S.E."/>
            <person name="Barry K."/>
            <person name="Bills G."/>
            <person name="Bluhm B.H."/>
            <person name="Cannon C."/>
            <person name="Castanera R."/>
            <person name="Culley D.E."/>
            <person name="Daum C."/>
            <person name="Ezra D."/>
            <person name="Gonzalez J.B."/>
            <person name="Henrissat B."/>
            <person name="Kuo A."/>
            <person name="Liang C."/>
            <person name="Lipzen A."/>
            <person name="Lutzoni F."/>
            <person name="Magnuson J."/>
            <person name="Mondo S."/>
            <person name="Nolan M."/>
            <person name="Ohm R."/>
            <person name="Pangilinan J."/>
            <person name="Park H.-J."/>
            <person name="Ramirez L."/>
            <person name="Alfaro M."/>
            <person name="Sun H."/>
            <person name="Tritt A."/>
            <person name="Yoshinaga Y."/>
            <person name="Zwiers L.-H."/>
            <person name="Turgeon B.G."/>
            <person name="Goodwin S.B."/>
            <person name="Spatafora J.W."/>
            <person name="Crous P.W."/>
            <person name="Grigoriev I.V."/>
        </authorList>
    </citation>
    <scope>NUCLEOTIDE SEQUENCE</scope>
    <source>
        <strain evidence="2 4">CBS 781.70</strain>
    </source>
</reference>
<evidence type="ECO:0000313" key="2">
    <source>
        <dbReference type="EMBL" id="KAF1814657.1"/>
    </source>
</evidence>
<dbReference type="Gene3D" id="1.20.5.110">
    <property type="match status" value="1"/>
</dbReference>
<dbReference type="Proteomes" id="UP000504638">
    <property type="component" value="Unplaced"/>
</dbReference>
<protein>
    <submittedName>
        <fullName evidence="2 4">Uncharacterized protein</fullName>
    </submittedName>
</protein>
<dbReference type="AlphaFoldDB" id="A0A6G1G9A2"/>
<keyword evidence="3" id="KW-1185">Reference proteome</keyword>
<dbReference type="EMBL" id="ML975153">
    <property type="protein sequence ID" value="KAF1814657.1"/>
    <property type="molecule type" value="Genomic_DNA"/>
</dbReference>
<gene>
    <name evidence="2 4" type="ORF">P152DRAFT_456923</name>
</gene>
<feature type="compositionally biased region" description="Basic and acidic residues" evidence="1">
    <location>
        <begin position="87"/>
        <end position="110"/>
    </location>
</feature>
<dbReference type="RefSeq" id="XP_033536288.1">
    <property type="nucleotide sequence ID" value="XM_033679122.1"/>
</dbReference>
<dbReference type="SUPFAM" id="SSF58038">
    <property type="entry name" value="SNARE fusion complex"/>
    <property type="match status" value="1"/>
</dbReference>
<dbReference type="GeneID" id="54419692"/>
<proteinExistence type="predicted"/>
<dbReference type="OrthoDB" id="18679at2759"/>
<accession>A0A6G1G9A2</accession>